<feature type="compositionally biased region" description="Polar residues" evidence="1">
    <location>
        <begin position="295"/>
        <end position="316"/>
    </location>
</feature>
<dbReference type="VEuPathDB" id="FungiDB:PLEOSDRAFT_173517"/>
<feature type="compositionally biased region" description="Low complexity" evidence="1">
    <location>
        <begin position="123"/>
        <end position="138"/>
    </location>
</feature>
<feature type="region of interest" description="Disordered" evidence="1">
    <location>
        <begin position="440"/>
        <end position="484"/>
    </location>
</feature>
<accession>A0A067NMX1</accession>
<sequence length="484" mass="52171">MNPDTLASSKLPSPTDNMYDDTDLPPPPPAYSEQEFDRKVSTAVEASLTFSQPPVEDEWEVWDEALFEAAAHDTTRHHDGRRSGDHAGPSTGQRDGSVAPLRVHKKNPSDSKSRPPWHEEVSYGEGSSSSSHGHAGSSLITSSTNGSEARTSGKQRPSWYNEAGLGEASSPLQSNAAGSAQSRNPTSSASSSLPSPTVSPSLGTNARTEVPVEASIPPDNQHEVGDDHESDEEDRSAPPPPFTPAGPSLDGPPFEEVASLSYTASSSTPPSPLASPPTPISQLPPHNRADHRQTYQESPSNLQQQPRTPSRASATRMSMPMPSVNNAAPAPRVRPTTAVPPPRRLQPNQGPQIEFNPYTAYGRRNDLMSRTPPAQVIDASAFYNSAVSAHIASPRRYPNQRPQTMEGRQYSNDYNAPQPSYMGARVASNAYNAWTPQPVAPNPSYPAQFAPQFTNQQTPQYGPAVSGGYQRMKQDQWGQPYPGL</sequence>
<dbReference type="AlphaFoldDB" id="A0A067NMX1"/>
<evidence type="ECO:0000256" key="1">
    <source>
        <dbReference type="SAM" id="MobiDB-lite"/>
    </source>
</evidence>
<feature type="compositionally biased region" description="Low complexity" evidence="1">
    <location>
        <begin position="179"/>
        <end position="202"/>
    </location>
</feature>
<proteinExistence type="predicted"/>
<name>A0A067NMX1_PLEO1</name>
<feature type="region of interest" description="Disordered" evidence="1">
    <location>
        <begin position="1"/>
        <end position="39"/>
    </location>
</feature>
<dbReference type="HOGENOM" id="CLU_537497_0_0_1"/>
<dbReference type="Proteomes" id="UP000027073">
    <property type="component" value="Unassembled WGS sequence"/>
</dbReference>
<dbReference type="OrthoDB" id="2797886at2759"/>
<evidence type="ECO:0000313" key="3">
    <source>
        <dbReference type="Proteomes" id="UP000027073"/>
    </source>
</evidence>
<feature type="compositionally biased region" description="Polar residues" evidence="1">
    <location>
        <begin position="451"/>
        <end position="460"/>
    </location>
</feature>
<dbReference type="InParanoid" id="A0A067NMX1"/>
<reference evidence="3" key="1">
    <citation type="journal article" date="2014" name="Proc. Natl. Acad. Sci. U.S.A.">
        <title>Extensive sampling of basidiomycete genomes demonstrates inadequacy of the white-rot/brown-rot paradigm for wood decay fungi.</title>
        <authorList>
            <person name="Riley R."/>
            <person name="Salamov A.A."/>
            <person name="Brown D.W."/>
            <person name="Nagy L.G."/>
            <person name="Floudas D."/>
            <person name="Held B.W."/>
            <person name="Levasseur A."/>
            <person name="Lombard V."/>
            <person name="Morin E."/>
            <person name="Otillar R."/>
            <person name="Lindquist E.A."/>
            <person name="Sun H."/>
            <person name="LaButti K.M."/>
            <person name="Schmutz J."/>
            <person name="Jabbour D."/>
            <person name="Luo H."/>
            <person name="Baker S.E."/>
            <person name="Pisabarro A.G."/>
            <person name="Walton J.D."/>
            <person name="Blanchette R.A."/>
            <person name="Henrissat B."/>
            <person name="Martin F."/>
            <person name="Cullen D."/>
            <person name="Hibbett D.S."/>
            <person name="Grigoriev I.V."/>
        </authorList>
    </citation>
    <scope>NUCLEOTIDE SEQUENCE [LARGE SCALE GENOMIC DNA]</scope>
    <source>
        <strain evidence="3">PC15</strain>
    </source>
</reference>
<feature type="compositionally biased region" description="Polar residues" evidence="1">
    <location>
        <begin position="1"/>
        <end position="16"/>
    </location>
</feature>
<evidence type="ECO:0000313" key="2">
    <source>
        <dbReference type="EMBL" id="KDQ29423.1"/>
    </source>
</evidence>
<gene>
    <name evidence="2" type="ORF">PLEOSDRAFT_173517</name>
</gene>
<feature type="compositionally biased region" description="Basic and acidic residues" evidence="1">
    <location>
        <begin position="70"/>
        <end position="85"/>
    </location>
</feature>
<protein>
    <submittedName>
        <fullName evidence="2">Uncharacterized protein</fullName>
    </submittedName>
</protein>
<feature type="compositionally biased region" description="Polar residues" evidence="1">
    <location>
        <begin position="139"/>
        <end position="155"/>
    </location>
</feature>
<feature type="compositionally biased region" description="Basic and acidic residues" evidence="1">
    <location>
        <begin position="107"/>
        <end position="121"/>
    </location>
</feature>
<feature type="region of interest" description="Disordered" evidence="1">
    <location>
        <begin position="70"/>
        <end position="355"/>
    </location>
</feature>
<feature type="compositionally biased region" description="Low complexity" evidence="1">
    <location>
        <begin position="327"/>
        <end position="337"/>
    </location>
</feature>
<feature type="compositionally biased region" description="Pro residues" evidence="1">
    <location>
        <begin position="269"/>
        <end position="279"/>
    </location>
</feature>
<dbReference type="EMBL" id="KL198007">
    <property type="protein sequence ID" value="KDQ29423.1"/>
    <property type="molecule type" value="Genomic_DNA"/>
</dbReference>
<feature type="compositionally biased region" description="Low complexity" evidence="1">
    <location>
        <begin position="258"/>
        <end position="268"/>
    </location>
</feature>
<organism evidence="2 3">
    <name type="scientific">Pleurotus ostreatus (strain PC15)</name>
    <name type="common">Oyster mushroom</name>
    <dbReference type="NCBI Taxonomy" id="1137138"/>
    <lineage>
        <taxon>Eukaryota</taxon>
        <taxon>Fungi</taxon>
        <taxon>Dikarya</taxon>
        <taxon>Basidiomycota</taxon>
        <taxon>Agaricomycotina</taxon>
        <taxon>Agaricomycetes</taxon>
        <taxon>Agaricomycetidae</taxon>
        <taxon>Agaricales</taxon>
        <taxon>Pleurotineae</taxon>
        <taxon>Pleurotaceae</taxon>
        <taxon>Pleurotus</taxon>
    </lineage>
</organism>